<evidence type="ECO:0000313" key="1">
    <source>
        <dbReference type="EMBL" id="PPQ83475.1"/>
    </source>
</evidence>
<name>A0A409WY84_PSICY</name>
<sequence length="103" mass="11317">MKPQPVKAYKPGFTLIPGVQAYRAISEAPEFQNAEFKNIHGRTREDRGLNQAQLCCEQGMGAIPSNSPIRFDVVDNAPLETFFQAGLLRDSETKGTVSSAEEC</sequence>
<comment type="caution">
    <text evidence="1">The sequence shown here is derived from an EMBL/GenBank/DDBJ whole genome shotgun (WGS) entry which is preliminary data.</text>
</comment>
<dbReference type="Proteomes" id="UP000283269">
    <property type="component" value="Unassembled WGS sequence"/>
</dbReference>
<dbReference type="EMBL" id="NHYD01003015">
    <property type="protein sequence ID" value="PPQ83475.1"/>
    <property type="molecule type" value="Genomic_DNA"/>
</dbReference>
<gene>
    <name evidence="1" type="ORF">CVT25_007066</name>
</gene>
<dbReference type="AlphaFoldDB" id="A0A409WY84"/>
<accession>A0A409WY84</accession>
<protein>
    <submittedName>
        <fullName evidence="1">Uncharacterized protein</fullName>
    </submittedName>
</protein>
<reference evidence="1 2" key="1">
    <citation type="journal article" date="2018" name="Evol. Lett.">
        <title>Horizontal gene cluster transfer increased hallucinogenic mushroom diversity.</title>
        <authorList>
            <person name="Reynolds H.T."/>
            <person name="Vijayakumar V."/>
            <person name="Gluck-Thaler E."/>
            <person name="Korotkin H.B."/>
            <person name="Matheny P.B."/>
            <person name="Slot J.C."/>
        </authorList>
    </citation>
    <scope>NUCLEOTIDE SEQUENCE [LARGE SCALE GENOMIC DNA]</scope>
    <source>
        <strain evidence="1 2">2631</strain>
    </source>
</reference>
<dbReference type="InParanoid" id="A0A409WY84"/>
<proteinExistence type="predicted"/>
<evidence type="ECO:0000313" key="2">
    <source>
        <dbReference type="Proteomes" id="UP000283269"/>
    </source>
</evidence>
<organism evidence="1 2">
    <name type="scientific">Psilocybe cyanescens</name>
    <dbReference type="NCBI Taxonomy" id="93625"/>
    <lineage>
        <taxon>Eukaryota</taxon>
        <taxon>Fungi</taxon>
        <taxon>Dikarya</taxon>
        <taxon>Basidiomycota</taxon>
        <taxon>Agaricomycotina</taxon>
        <taxon>Agaricomycetes</taxon>
        <taxon>Agaricomycetidae</taxon>
        <taxon>Agaricales</taxon>
        <taxon>Agaricineae</taxon>
        <taxon>Strophariaceae</taxon>
        <taxon>Psilocybe</taxon>
    </lineage>
</organism>
<keyword evidence="2" id="KW-1185">Reference proteome</keyword>